<dbReference type="InterPro" id="IPR030048">
    <property type="entry name" value="SurE"/>
</dbReference>
<dbReference type="Pfam" id="PF01975">
    <property type="entry name" value="SurE"/>
    <property type="match status" value="1"/>
</dbReference>
<feature type="binding site" evidence="9">
    <location>
        <position position="18"/>
    </location>
    <ligand>
        <name>a divalent metal cation</name>
        <dbReference type="ChEBI" id="CHEBI:60240"/>
    </ligand>
</feature>
<keyword evidence="5 9" id="KW-0963">Cytoplasm</keyword>
<feature type="binding site" evidence="9">
    <location>
        <position position="108"/>
    </location>
    <ligand>
        <name>a divalent metal cation</name>
        <dbReference type="ChEBI" id="CHEBI:60240"/>
    </ligand>
</feature>
<evidence type="ECO:0000256" key="5">
    <source>
        <dbReference type="ARBA" id="ARBA00022490"/>
    </source>
</evidence>
<dbReference type="InterPro" id="IPR002828">
    <property type="entry name" value="SurE-like_Pase/nucleotidase"/>
</dbReference>
<evidence type="ECO:0000313" key="12">
    <source>
        <dbReference type="Proteomes" id="UP000249696"/>
    </source>
</evidence>
<evidence type="ECO:0000256" key="4">
    <source>
        <dbReference type="ARBA" id="ARBA00011062"/>
    </source>
</evidence>
<evidence type="ECO:0000256" key="8">
    <source>
        <dbReference type="ARBA" id="ARBA00022801"/>
    </source>
</evidence>
<evidence type="ECO:0000256" key="3">
    <source>
        <dbReference type="ARBA" id="ARBA00004496"/>
    </source>
</evidence>
<comment type="subcellular location">
    <subcellularLocation>
        <location evidence="3 9">Cytoplasm</location>
    </subcellularLocation>
</comment>
<evidence type="ECO:0000256" key="6">
    <source>
        <dbReference type="ARBA" id="ARBA00022723"/>
    </source>
</evidence>
<dbReference type="GO" id="GO:0005737">
    <property type="term" value="C:cytoplasm"/>
    <property type="evidence" value="ECO:0007669"/>
    <property type="project" value="UniProtKB-SubCell"/>
</dbReference>
<dbReference type="GO" id="GO:0008253">
    <property type="term" value="F:5'-nucleotidase activity"/>
    <property type="evidence" value="ECO:0007669"/>
    <property type="project" value="UniProtKB-UniRule"/>
</dbReference>
<keyword evidence="12" id="KW-1185">Reference proteome</keyword>
<dbReference type="FunFam" id="3.40.1210.10:FF:000001">
    <property type="entry name" value="5'/3'-nucleotidase SurE"/>
    <property type="match status" value="1"/>
</dbReference>
<feature type="binding site" evidence="9">
    <location>
        <position position="19"/>
    </location>
    <ligand>
        <name>a divalent metal cation</name>
        <dbReference type="ChEBI" id="CHEBI:60240"/>
    </ligand>
</feature>
<dbReference type="NCBIfam" id="NF001490">
    <property type="entry name" value="PRK00346.1-4"/>
    <property type="match status" value="1"/>
</dbReference>
<evidence type="ECO:0000256" key="9">
    <source>
        <dbReference type="HAMAP-Rule" id="MF_00060"/>
    </source>
</evidence>
<dbReference type="Gene3D" id="3.40.1210.10">
    <property type="entry name" value="Survival protein SurE-like phosphatase/nucleotidase"/>
    <property type="match status" value="1"/>
</dbReference>
<dbReference type="InterPro" id="IPR036523">
    <property type="entry name" value="SurE-like_sf"/>
</dbReference>
<comment type="cofactor">
    <cofactor evidence="9">
        <name>a divalent metal cation</name>
        <dbReference type="ChEBI" id="CHEBI:60240"/>
    </cofactor>
    <text evidence="9">Binds 1 divalent metal cation per subunit.</text>
</comment>
<dbReference type="PANTHER" id="PTHR30457:SF0">
    <property type="entry name" value="PHOSPHATASE, PUTATIVE (AFU_ORTHOLOGUE AFUA_4G01070)-RELATED"/>
    <property type="match status" value="1"/>
</dbReference>
<comment type="similarity">
    <text evidence="4 9">Belongs to the SurE nucleotidase family.</text>
</comment>
<dbReference type="NCBIfam" id="TIGR00087">
    <property type="entry name" value="surE"/>
    <property type="match status" value="1"/>
</dbReference>
<comment type="function">
    <text evidence="9">Nucleotidase that shows phosphatase activity on nucleoside 5'-monophosphates.</text>
</comment>
<feature type="binding site" evidence="9">
    <location>
        <position position="49"/>
    </location>
    <ligand>
        <name>a divalent metal cation</name>
        <dbReference type="ChEBI" id="CHEBI:60240"/>
    </ligand>
</feature>
<dbReference type="EC" id="3.1.3.5" evidence="9"/>
<evidence type="ECO:0000259" key="10">
    <source>
        <dbReference type="Pfam" id="PF01975"/>
    </source>
</evidence>
<comment type="cofactor">
    <cofactor evidence="2">
        <name>Mg(2+)</name>
        <dbReference type="ChEBI" id="CHEBI:18420"/>
    </cofactor>
</comment>
<gene>
    <name evidence="9" type="primary">surE</name>
    <name evidence="11" type="ORF">LV92_03686</name>
</gene>
<organism evidence="11 12">
    <name type="scientific">Arenibacter echinorum</name>
    <dbReference type="NCBI Taxonomy" id="440515"/>
    <lineage>
        <taxon>Bacteria</taxon>
        <taxon>Pseudomonadati</taxon>
        <taxon>Bacteroidota</taxon>
        <taxon>Flavobacteriia</taxon>
        <taxon>Flavobacteriales</taxon>
        <taxon>Flavobacteriaceae</taxon>
        <taxon>Arenibacter</taxon>
    </lineage>
</organism>
<reference evidence="11 12" key="1">
    <citation type="submission" date="2018-06" db="EMBL/GenBank/DDBJ databases">
        <title>Genomic Encyclopedia of Archaeal and Bacterial Type Strains, Phase II (KMG-II): from individual species to whole genera.</title>
        <authorList>
            <person name="Goeker M."/>
        </authorList>
    </citation>
    <scope>NUCLEOTIDE SEQUENCE [LARGE SCALE GENOMIC DNA]</scope>
    <source>
        <strain evidence="11 12">DSM 23522</strain>
    </source>
</reference>
<dbReference type="GO" id="GO:0000166">
    <property type="term" value="F:nucleotide binding"/>
    <property type="evidence" value="ECO:0007669"/>
    <property type="project" value="UniProtKB-KW"/>
</dbReference>
<feature type="domain" description="Survival protein SurE-like phosphatase/nucleotidase" evidence="10">
    <location>
        <begin position="13"/>
        <end position="202"/>
    </location>
</feature>
<dbReference type="HAMAP" id="MF_00060">
    <property type="entry name" value="SurE"/>
    <property type="match status" value="1"/>
</dbReference>
<keyword evidence="7 9" id="KW-0547">Nucleotide-binding</keyword>
<accession>A0A327QXK5</accession>
<evidence type="ECO:0000256" key="2">
    <source>
        <dbReference type="ARBA" id="ARBA00001946"/>
    </source>
</evidence>
<keyword evidence="6 9" id="KW-0479">Metal-binding</keyword>
<sequence>MQHKLYTMAKPLILVTNDDGITAPGLRALIRFMMELGEVVVVAPDSPQSGMGHAITIDNTLYIKKIKVDLENGANEEYSCSGTPADCVKLGLQELLGRKPDLCVSGINHGSNSSINVIYSGTMSAAIEAGIEGIPAIGFSLCDYSWNANFEASKEAIQKIVREALRNGIPNGVVLNVNIPKTDNKAPKGIKICRQARANWKEKFDKRTNPSGKEYYWLTGEFELLDKGEDTDEYALSQDYVSVVPTQFDLTAHHAIQHINNWKLND</sequence>
<dbReference type="NCBIfam" id="NF001492">
    <property type="entry name" value="PRK00346.2-2"/>
    <property type="match status" value="1"/>
</dbReference>
<comment type="caution">
    <text evidence="11">The sequence shown here is derived from an EMBL/GenBank/DDBJ whole genome shotgun (WGS) entry which is preliminary data.</text>
</comment>
<dbReference type="EMBL" id="QLLN01000007">
    <property type="protein sequence ID" value="RAJ08123.1"/>
    <property type="molecule type" value="Genomic_DNA"/>
</dbReference>
<dbReference type="PANTHER" id="PTHR30457">
    <property type="entry name" value="5'-NUCLEOTIDASE SURE"/>
    <property type="match status" value="1"/>
</dbReference>
<evidence type="ECO:0000256" key="7">
    <source>
        <dbReference type="ARBA" id="ARBA00022741"/>
    </source>
</evidence>
<comment type="catalytic activity">
    <reaction evidence="1 9">
        <text>a ribonucleoside 5'-phosphate + H2O = a ribonucleoside + phosphate</text>
        <dbReference type="Rhea" id="RHEA:12484"/>
        <dbReference type="ChEBI" id="CHEBI:15377"/>
        <dbReference type="ChEBI" id="CHEBI:18254"/>
        <dbReference type="ChEBI" id="CHEBI:43474"/>
        <dbReference type="ChEBI" id="CHEBI:58043"/>
        <dbReference type="EC" id="3.1.3.5"/>
    </reaction>
</comment>
<dbReference type="GO" id="GO:0046872">
    <property type="term" value="F:metal ion binding"/>
    <property type="evidence" value="ECO:0007669"/>
    <property type="project" value="UniProtKB-UniRule"/>
</dbReference>
<proteinExistence type="inferred from homology"/>
<name>A0A327QXK5_9FLAO</name>
<dbReference type="SUPFAM" id="SSF64167">
    <property type="entry name" value="SurE-like"/>
    <property type="match status" value="1"/>
</dbReference>
<evidence type="ECO:0000256" key="1">
    <source>
        <dbReference type="ARBA" id="ARBA00000815"/>
    </source>
</evidence>
<keyword evidence="8 9" id="KW-0378">Hydrolase</keyword>
<evidence type="ECO:0000313" key="11">
    <source>
        <dbReference type="EMBL" id="RAJ08123.1"/>
    </source>
</evidence>
<protein>
    <recommendedName>
        <fullName evidence="9">5'-nucleotidase SurE</fullName>
        <ecNumber evidence="9">3.1.3.5</ecNumber>
    </recommendedName>
    <alternativeName>
        <fullName evidence="9">Nucleoside 5'-monophosphate phosphohydrolase</fullName>
    </alternativeName>
</protein>
<dbReference type="AlphaFoldDB" id="A0A327QXK5"/>
<dbReference type="Proteomes" id="UP000249696">
    <property type="component" value="Unassembled WGS sequence"/>
</dbReference>